<accession>D4KBF2</accession>
<dbReference type="Proteomes" id="UP000007059">
    <property type="component" value="Chromosome"/>
</dbReference>
<dbReference type="HOGENOM" id="CLU_2879227_0_0_9"/>
<dbReference type="AlphaFoldDB" id="D4KBF2"/>
<evidence type="ECO:0000313" key="2">
    <source>
        <dbReference type="Proteomes" id="UP000007059"/>
    </source>
</evidence>
<gene>
    <name evidence="1" type="ORF">FPR_19430</name>
</gene>
<dbReference type="KEGG" id="fpa:FPR_19430"/>
<proteinExistence type="predicted"/>
<dbReference type="EMBL" id="FP929046">
    <property type="protein sequence ID" value="CBL02165.1"/>
    <property type="molecule type" value="Genomic_DNA"/>
</dbReference>
<reference evidence="1 2" key="1">
    <citation type="submission" date="2010-03" db="EMBL/GenBank/DDBJ databases">
        <title>The genome sequence of Faecalibacterium prausnitzii SL3/3.</title>
        <authorList>
            <consortium name="metaHIT consortium -- http://www.metahit.eu/"/>
            <person name="Pajon A."/>
            <person name="Turner K."/>
            <person name="Parkhill J."/>
            <person name="Duncan S."/>
            <person name="Flint H."/>
        </authorList>
    </citation>
    <scope>NUCLEOTIDE SEQUENCE [LARGE SCALE GENOMIC DNA]</scope>
    <source>
        <strain evidence="1 2">SL3/3</strain>
    </source>
</reference>
<evidence type="ECO:0000313" key="1">
    <source>
        <dbReference type="EMBL" id="CBL02165.1"/>
    </source>
</evidence>
<name>D4KBF2_9FIRM</name>
<sequence length="63" mass="7544">MIMAQSIESNRIISMEMYLELSTYMLLIALYMQRQQDVIWEDMLPSQQSCLYEISKCVKKWST</sequence>
<protein>
    <submittedName>
        <fullName evidence="1">Uncharacterized protein</fullName>
    </submittedName>
</protein>
<reference evidence="1 2" key="2">
    <citation type="submission" date="2010-03" db="EMBL/GenBank/DDBJ databases">
        <authorList>
            <person name="Pajon A."/>
        </authorList>
    </citation>
    <scope>NUCLEOTIDE SEQUENCE [LARGE SCALE GENOMIC DNA]</scope>
    <source>
        <strain evidence="1 2">SL3/3</strain>
    </source>
</reference>
<organism evidence="1 2">
    <name type="scientific">Faecalibacterium prausnitzii SL3/3</name>
    <dbReference type="NCBI Taxonomy" id="657322"/>
    <lineage>
        <taxon>Bacteria</taxon>
        <taxon>Bacillati</taxon>
        <taxon>Bacillota</taxon>
        <taxon>Clostridia</taxon>
        <taxon>Eubacteriales</taxon>
        <taxon>Oscillospiraceae</taxon>
        <taxon>Faecalibacterium</taxon>
    </lineage>
</organism>